<dbReference type="InterPro" id="IPR002939">
    <property type="entry name" value="DnaJ_C"/>
</dbReference>
<dbReference type="SUPFAM" id="SSF46565">
    <property type="entry name" value="Chaperone J-domain"/>
    <property type="match status" value="1"/>
</dbReference>
<dbReference type="PROSITE" id="PS00636">
    <property type="entry name" value="DNAJ_1"/>
    <property type="match status" value="1"/>
</dbReference>
<name>A0ABT0Q6D1_9RHOB</name>
<feature type="compositionally biased region" description="Basic residues" evidence="2">
    <location>
        <begin position="255"/>
        <end position="265"/>
    </location>
</feature>
<feature type="domain" description="J" evidence="3">
    <location>
        <begin position="4"/>
        <end position="69"/>
    </location>
</feature>
<feature type="region of interest" description="Disordered" evidence="2">
    <location>
        <begin position="244"/>
        <end position="269"/>
    </location>
</feature>
<gene>
    <name evidence="4" type="ORF">M3P21_15600</name>
</gene>
<organism evidence="4 5">
    <name type="scientific">Ruegeria spongiae</name>
    <dbReference type="NCBI Taxonomy" id="2942209"/>
    <lineage>
        <taxon>Bacteria</taxon>
        <taxon>Pseudomonadati</taxon>
        <taxon>Pseudomonadota</taxon>
        <taxon>Alphaproteobacteria</taxon>
        <taxon>Rhodobacterales</taxon>
        <taxon>Roseobacteraceae</taxon>
        <taxon>Ruegeria</taxon>
    </lineage>
</organism>
<dbReference type="PANTHER" id="PTHR43096">
    <property type="entry name" value="DNAJ HOMOLOG 1, MITOCHONDRIAL-RELATED"/>
    <property type="match status" value="1"/>
</dbReference>
<sequence>MSDDPYSALGVSKDASDGEIKKAYRRIAKECHPDLKPGDAEAEERFKSAAAAYDLLKDAETRARFDRGEIDASGQEKPQQHYYRDYAEAAGNPYRSGSNFGDQSDMSDIFSEFMRGRGQGGFGQREPYEFHAPGRNRQYTLQISFLDAVYGASQKLTLPDGDRVEVKIPAGITDGQTIRLRGKGDPGMGEGAPGDALVSVSVAPHPLFQREGDDIRISLPISLDEAILGGKVPAPTIDGKVNVSVPPGTSSGRTLRLRGKGVRKRGSSDRGDQLIELTVVMPKEIDKDLKQFMETWRDAHSYDPRAGMPS</sequence>
<evidence type="ECO:0000313" key="4">
    <source>
        <dbReference type="EMBL" id="MCL6284957.1"/>
    </source>
</evidence>
<dbReference type="Gene3D" id="2.60.260.20">
    <property type="entry name" value="Urease metallochaperone UreE, N-terminal domain"/>
    <property type="match status" value="2"/>
</dbReference>
<dbReference type="RefSeq" id="WP_249711301.1">
    <property type="nucleotide sequence ID" value="NZ_JAMFMB010000020.1"/>
</dbReference>
<dbReference type="SUPFAM" id="SSF49493">
    <property type="entry name" value="HSP40/DnaJ peptide-binding domain"/>
    <property type="match status" value="2"/>
</dbReference>
<dbReference type="Proteomes" id="UP001203880">
    <property type="component" value="Unassembled WGS sequence"/>
</dbReference>
<protein>
    <submittedName>
        <fullName evidence="4">J domain-containing protein</fullName>
    </submittedName>
</protein>
<evidence type="ECO:0000259" key="3">
    <source>
        <dbReference type="PROSITE" id="PS50076"/>
    </source>
</evidence>
<evidence type="ECO:0000256" key="2">
    <source>
        <dbReference type="SAM" id="MobiDB-lite"/>
    </source>
</evidence>
<dbReference type="InterPro" id="IPR036869">
    <property type="entry name" value="J_dom_sf"/>
</dbReference>
<dbReference type="InterPro" id="IPR001623">
    <property type="entry name" value="DnaJ_domain"/>
</dbReference>
<dbReference type="Pfam" id="PF00226">
    <property type="entry name" value="DnaJ"/>
    <property type="match status" value="1"/>
</dbReference>
<dbReference type="PRINTS" id="PR00625">
    <property type="entry name" value="JDOMAIN"/>
</dbReference>
<dbReference type="InterPro" id="IPR018253">
    <property type="entry name" value="DnaJ_domain_CS"/>
</dbReference>
<evidence type="ECO:0000313" key="5">
    <source>
        <dbReference type="Proteomes" id="UP001203880"/>
    </source>
</evidence>
<dbReference type="EMBL" id="JAMFMB010000020">
    <property type="protein sequence ID" value="MCL6284957.1"/>
    <property type="molecule type" value="Genomic_DNA"/>
</dbReference>
<dbReference type="Pfam" id="PF01556">
    <property type="entry name" value="DnaJ_C"/>
    <property type="match status" value="1"/>
</dbReference>
<dbReference type="InterPro" id="IPR008971">
    <property type="entry name" value="HSP40/DnaJ_pept-bd"/>
</dbReference>
<proteinExistence type="predicted"/>
<reference evidence="4" key="1">
    <citation type="submission" date="2022-05" db="EMBL/GenBank/DDBJ databases">
        <authorList>
            <person name="Park J.-S."/>
        </authorList>
    </citation>
    <scope>NUCLEOTIDE SEQUENCE</scope>
    <source>
        <strain evidence="4">2012CJ41-6</strain>
    </source>
</reference>
<keyword evidence="5" id="KW-1185">Reference proteome</keyword>
<dbReference type="Gene3D" id="1.10.287.110">
    <property type="entry name" value="DnaJ domain"/>
    <property type="match status" value="1"/>
</dbReference>
<comment type="caution">
    <text evidence="4">The sequence shown here is derived from an EMBL/GenBank/DDBJ whole genome shotgun (WGS) entry which is preliminary data.</text>
</comment>
<dbReference type="CDD" id="cd06257">
    <property type="entry name" value="DnaJ"/>
    <property type="match status" value="1"/>
</dbReference>
<keyword evidence="1" id="KW-0143">Chaperone</keyword>
<dbReference type="PROSITE" id="PS50076">
    <property type="entry name" value="DNAJ_2"/>
    <property type="match status" value="1"/>
</dbReference>
<dbReference type="PANTHER" id="PTHR43096:SF52">
    <property type="entry name" value="DNAJ HOMOLOG 1, MITOCHONDRIAL-RELATED"/>
    <property type="match status" value="1"/>
</dbReference>
<dbReference type="CDD" id="cd10747">
    <property type="entry name" value="DnaJ_C"/>
    <property type="match status" value="1"/>
</dbReference>
<dbReference type="SMART" id="SM00271">
    <property type="entry name" value="DnaJ"/>
    <property type="match status" value="1"/>
</dbReference>
<evidence type="ECO:0000256" key="1">
    <source>
        <dbReference type="ARBA" id="ARBA00023186"/>
    </source>
</evidence>
<accession>A0ABT0Q6D1</accession>